<dbReference type="RefSeq" id="WP_153714274.1">
    <property type="nucleotide sequence ID" value="NZ_CP045871.1"/>
</dbReference>
<organism evidence="7 8">
    <name type="scientific">Litorivicinus lipolyticus</name>
    <dbReference type="NCBI Taxonomy" id="418701"/>
    <lineage>
        <taxon>Bacteria</taxon>
        <taxon>Pseudomonadati</taxon>
        <taxon>Pseudomonadota</taxon>
        <taxon>Gammaproteobacteria</taxon>
        <taxon>Oceanospirillales</taxon>
        <taxon>Litorivicinaceae</taxon>
        <taxon>Litorivicinus</taxon>
    </lineage>
</organism>
<keyword evidence="5 6" id="KW-0472">Membrane</keyword>
<dbReference type="KEGG" id="llp:GH975_09395"/>
<name>A0A5Q2QG18_9GAMM</name>
<evidence type="ECO:0000256" key="5">
    <source>
        <dbReference type="ARBA" id="ARBA00023136"/>
    </source>
</evidence>
<dbReference type="EMBL" id="CP045871">
    <property type="protein sequence ID" value="QGG80770.1"/>
    <property type="molecule type" value="Genomic_DNA"/>
</dbReference>
<dbReference type="GO" id="GO:0005886">
    <property type="term" value="C:plasma membrane"/>
    <property type="evidence" value="ECO:0007669"/>
    <property type="project" value="UniProtKB-SubCell"/>
</dbReference>
<evidence type="ECO:0000256" key="1">
    <source>
        <dbReference type="ARBA" id="ARBA00004651"/>
    </source>
</evidence>
<dbReference type="PANTHER" id="PTHR33931">
    <property type="entry name" value="HOLIN-LIKE PROTEIN CIDA-RELATED"/>
    <property type="match status" value="1"/>
</dbReference>
<evidence type="ECO:0000256" key="4">
    <source>
        <dbReference type="ARBA" id="ARBA00022989"/>
    </source>
</evidence>
<keyword evidence="2" id="KW-1003">Cell membrane</keyword>
<dbReference type="PANTHER" id="PTHR33931:SF2">
    <property type="entry name" value="HOLIN-LIKE PROTEIN CIDA"/>
    <property type="match status" value="1"/>
</dbReference>
<protein>
    <submittedName>
        <fullName evidence="7">CidA/LrgA family protein</fullName>
    </submittedName>
</protein>
<sequence length="124" mass="13150">MPAAITFLLSFQLAGMVLVTALSLAIPEPVIGLVLLFAWVRFGLPTPAALDAMCTGLLSHLSLLFVPAAVGLMTYADLLWDHWLPVGLALLISTPLSIATGAWVFACVARAMNRPPEGDEIKHG</sequence>
<comment type="subcellular location">
    <subcellularLocation>
        <location evidence="1">Cell membrane</location>
        <topology evidence="1">Multi-pass membrane protein</topology>
    </subcellularLocation>
</comment>
<evidence type="ECO:0000256" key="2">
    <source>
        <dbReference type="ARBA" id="ARBA00022475"/>
    </source>
</evidence>
<evidence type="ECO:0000313" key="8">
    <source>
        <dbReference type="Proteomes" id="UP000388235"/>
    </source>
</evidence>
<evidence type="ECO:0000256" key="3">
    <source>
        <dbReference type="ARBA" id="ARBA00022692"/>
    </source>
</evidence>
<keyword evidence="8" id="KW-1185">Reference proteome</keyword>
<dbReference type="Pfam" id="PF03788">
    <property type="entry name" value="LrgA"/>
    <property type="match status" value="1"/>
</dbReference>
<evidence type="ECO:0000256" key="6">
    <source>
        <dbReference type="SAM" id="Phobius"/>
    </source>
</evidence>
<gene>
    <name evidence="7" type="ORF">GH975_09395</name>
</gene>
<dbReference type="Proteomes" id="UP000388235">
    <property type="component" value="Chromosome"/>
</dbReference>
<evidence type="ECO:0000313" key="7">
    <source>
        <dbReference type="EMBL" id="QGG80770.1"/>
    </source>
</evidence>
<keyword evidence="3 6" id="KW-0812">Transmembrane</keyword>
<dbReference type="InterPro" id="IPR005538">
    <property type="entry name" value="LrgA/CidA"/>
</dbReference>
<dbReference type="AlphaFoldDB" id="A0A5Q2QG18"/>
<accession>A0A5Q2QG18</accession>
<keyword evidence="4 6" id="KW-1133">Transmembrane helix</keyword>
<dbReference type="OrthoDB" id="385012at2"/>
<reference evidence="7 8" key="1">
    <citation type="submission" date="2019-11" db="EMBL/GenBank/DDBJ databases">
        <authorList>
            <person name="Khan S.A."/>
            <person name="Jeon C.O."/>
            <person name="Chun B.H."/>
        </authorList>
    </citation>
    <scope>NUCLEOTIDE SEQUENCE [LARGE SCALE GENOMIC DNA]</scope>
    <source>
        <strain evidence="7 8">IMCC 1097</strain>
    </source>
</reference>
<proteinExistence type="predicted"/>
<feature type="transmembrane region" description="Helical" evidence="6">
    <location>
        <begin position="82"/>
        <end position="106"/>
    </location>
</feature>
<feature type="transmembrane region" description="Helical" evidence="6">
    <location>
        <begin position="57"/>
        <end position="76"/>
    </location>
</feature>